<organism evidence="1 2">
    <name type="scientific">Papillibacter cinnamivorans DSM 12816</name>
    <dbReference type="NCBI Taxonomy" id="1122930"/>
    <lineage>
        <taxon>Bacteria</taxon>
        <taxon>Bacillati</taxon>
        <taxon>Bacillota</taxon>
        <taxon>Clostridia</taxon>
        <taxon>Eubacteriales</taxon>
        <taxon>Oscillospiraceae</taxon>
        <taxon>Papillibacter</taxon>
    </lineage>
</organism>
<name>A0A1W2CDD5_9FIRM</name>
<gene>
    <name evidence="1" type="ORF">SAMN02745168_2727</name>
</gene>
<dbReference type="Proteomes" id="UP000192790">
    <property type="component" value="Unassembled WGS sequence"/>
</dbReference>
<evidence type="ECO:0000313" key="2">
    <source>
        <dbReference type="Proteomes" id="UP000192790"/>
    </source>
</evidence>
<dbReference type="InterPro" id="IPR044213">
    <property type="entry name" value="At2g44920-like"/>
</dbReference>
<proteinExistence type="predicted"/>
<keyword evidence="2" id="KW-1185">Reference proteome</keyword>
<dbReference type="EMBL" id="FWXW01000009">
    <property type="protein sequence ID" value="SMC82678.1"/>
    <property type="molecule type" value="Genomic_DNA"/>
</dbReference>
<dbReference type="SUPFAM" id="SSF141571">
    <property type="entry name" value="Pentapeptide repeat-like"/>
    <property type="match status" value="1"/>
</dbReference>
<dbReference type="Pfam" id="PF00805">
    <property type="entry name" value="Pentapeptide"/>
    <property type="match status" value="1"/>
</dbReference>
<evidence type="ECO:0000313" key="1">
    <source>
        <dbReference type="EMBL" id="SMC82678.1"/>
    </source>
</evidence>
<dbReference type="RefSeq" id="WP_242942855.1">
    <property type="nucleotide sequence ID" value="NZ_FWXW01000009.1"/>
</dbReference>
<sequence length="253" mass="28799">MKIHENSINDAVFKPLRIDCSHCSGLCCTALFFSKTDGFPKDKIAGKSCTNMRKDFSCKIHKNLMSKKMKGCIGYDCFGAGQAVTTSIYMGDTWLSLPEKAQQIFDVFLIVFHLHQMRWFLTESKTITLAKDLWSRIDQLIEQNINICAGPPEIILEFDLNNYKDQVNDVLRRVGTLVKSNFTCQAFNRHSDYWGKDFSRKNLEGADLSMTLLMEANFSGCSFLGTNLLGADIRNSNFEDADLREAIFLHKCR</sequence>
<reference evidence="1 2" key="1">
    <citation type="submission" date="2017-04" db="EMBL/GenBank/DDBJ databases">
        <authorList>
            <person name="Afonso C.L."/>
            <person name="Miller P.J."/>
            <person name="Scott M.A."/>
            <person name="Spackman E."/>
            <person name="Goraichik I."/>
            <person name="Dimitrov K.M."/>
            <person name="Suarez D.L."/>
            <person name="Swayne D.E."/>
        </authorList>
    </citation>
    <scope>NUCLEOTIDE SEQUENCE [LARGE SCALE GENOMIC DNA]</scope>
    <source>
        <strain evidence="1 2">DSM 12816</strain>
    </source>
</reference>
<protein>
    <submittedName>
        <fullName evidence="1">Pentapeptide repeat-containing protein</fullName>
    </submittedName>
</protein>
<dbReference type="STRING" id="1122930.SAMN02745168_2727"/>
<dbReference type="AlphaFoldDB" id="A0A1W2CDD5"/>
<dbReference type="Gene3D" id="2.160.20.80">
    <property type="entry name" value="E3 ubiquitin-protein ligase SopA"/>
    <property type="match status" value="1"/>
</dbReference>
<dbReference type="InterPro" id="IPR001646">
    <property type="entry name" value="5peptide_repeat"/>
</dbReference>
<dbReference type="PANTHER" id="PTHR47200:SF2">
    <property type="entry name" value="THYLAKOID LUMENAL 15 KDA PROTEIN 1, CHLOROPLASTIC"/>
    <property type="match status" value="1"/>
</dbReference>
<accession>A0A1W2CDD5</accession>
<dbReference type="PANTHER" id="PTHR47200">
    <property type="entry name" value="THYLAKOID LUMENAL 15 KDA PROTEIN 1, CHLOROPLASTIC"/>
    <property type="match status" value="1"/>
</dbReference>